<keyword evidence="2" id="KW-0444">Lipid biosynthesis</keyword>
<keyword evidence="6" id="KW-0275">Fatty acid biosynthesis</keyword>
<dbReference type="GO" id="GO:0005739">
    <property type="term" value="C:mitochondrion"/>
    <property type="evidence" value="ECO:0007669"/>
    <property type="project" value="TreeGrafter"/>
</dbReference>
<evidence type="ECO:0000256" key="4">
    <source>
        <dbReference type="ARBA" id="ARBA00022832"/>
    </source>
</evidence>
<dbReference type="GO" id="GO:0000036">
    <property type="term" value="F:acyl carrier activity"/>
    <property type="evidence" value="ECO:0007669"/>
    <property type="project" value="TreeGrafter"/>
</dbReference>
<keyword evidence="4" id="KW-0276">Fatty acid metabolism</keyword>
<dbReference type="SUPFAM" id="SSF48403">
    <property type="entry name" value="Ankyrin repeat"/>
    <property type="match status" value="1"/>
</dbReference>
<comment type="caution">
    <text evidence="7">The sequence shown here is derived from an EMBL/GenBank/DDBJ whole genome shotgun (WGS) entry which is preliminary data.</text>
</comment>
<gene>
    <name evidence="7" type="ORF">PXEA_LOCUS33178</name>
</gene>
<protein>
    <recommendedName>
        <fullName evidence="9">Acyl carrier protein</fullName>
    </recommendedName>
</protein>
<dbReference type="AlphaFoldDB" id="A0A448XLS6"/>
<dbReference type="PANTHER" id="PTHR20863:SF28">
    <property type="entry name" value="ACYL CARRIER PROTEIN, MITOCHONDRIAL"/>
    <property type="match status" value="1"/>
</dbReference>
<dbReference type="InterPro" id="IPR036736">
    <property type="entry name" value="ACP-like_sf"/>
</dbReference>
<dbReference type="Gene3D" id="1.25.40.20">
    <property type="entry name" value="Ankyrin repeat-containing domain"/>
    <property type="match status" value="1"/>
</dbReference>
<dbReference type="SUPFAM" id="SSF47336">
    <property type="entry name" value="ACP-like"/>
    <property type="match status" value="1"/>
</dbReference>
<dbReference type="Proteomes" id="UP000784294">
    <property type="component" value="Unassembled WGS sequence"/>
</dbReference>
<proteinExistence type="predicted"/>
<dbReference type="InterPro" id="IPR003231">
    <property type="entry name" value="ACP"/>
</dbReference>
<keyword evidence="5" id="KW-0443">Lipid metabolism</keyword>
<keyword evidence="1" id="KW-0596">Phosphopantetheine</keyword>
<keyword evidence="8" id="KW-1185">Reference proteome</keyword>
<accession>A0A448XLS6</accession>
<evidence type="ECO:0000313" key="7">
    <source>
        <dbReference type="EMBL" id="VEL39738.1"/>
    </source>
</evidence>
<evidence type="ECO:0000256" key="1">
    <source>
        <dbReference type="ARBA" id="ARBA00022450"/>
    </source>
</evidence>
<evidence type="ECO:0000256" key="2">
    <source>
        <dbReference type="ARBA" id="ARBA00022516"/>
    </source>
</evidence>
<reference evidence="7" key="1">
    <citation type="submission" date="2018-11" db="EMBL/GenBank/DDBJ databases">
        <authorList>
            <consortium name="Pathogen Informatics"/>
        </authorList>
    </citation>
    <scope>NUCLEOTIDE SEQUENCE</scope>
</reference>
<name>A0A448XLS6_9PLAT</name>
<dbReference type="InterPro" id="IPR036770">
    <property type="entry name" value="Ankyrin_rpt-contain_sf"/>
</dbReference>
<evidence type="ECO:0000256" key="3">
    <source>
        <dbReference type="ARBA" id="ARBA00022553"/>
    </source>
</evidence>
<evidence type="ECO:0000313" key="8">
    <source>
        <dbReference type="Proteomes" id="UP000784294"/>
    </source>
</evidence>
<evidence type="ECO:0000256" key="6">
    <source>
        <dbReference type="ARBA" id="ARBA00023160"/>
    </source>
</evidence>
<keyword evidence="3" id="KW-0597">Phosphoprotein</keyword>
<dbReference type="GO" id="GO:0000035">
    <property type="term" value="F:acyl binding"/>
    <property type="evidence" value="ECO:0007669"/>
    <property type="project" value="TreeGrafter"/>
</dbReference>
<dbReference type="EMBL" id="CAAALY010262372">
    <property type="protein sequence ID" value="VEL39738.1"/>
    <property type="molecule type" value="Genomic_DNA"/>
</dbReference>
<evidence type="ECO:0000256" key="5">
    <source>
        <dbReference type="ARBA" id="ARBA00023098"/>
    </source>
</evidence>
<dbReference type="Gene3D" id="1.10.1200.10">
    <property type="entry name" value="ACP-like"/>
    <property type="match status" value="1"/>
</dbReference>
<dbReference type="OrthoDB" id="448946at2759"/>
<evidence type="ECO:0008006" key="9">
    <source>
        <dbReference type="Google" id="ProtNLM"/>
    </source>
</evidence>
<dbReference type="PANTHER" id="PTHR20863">
    <property type="entry name" value="ACYL CARRIER PROTEIN"/>
    <property type="match status" value="1"/>
</dbReference>
<sequence length="275" mass="30975">MNITHLFNAMQKTTNLINFFPVSAARHFSHGPPLNREIIEGRVMLVLQLYDKIDPEKLTLKSNFAKDFGLDSLDHVEMMDFDDPDLDEEEAVKQFQLSADQVMRAKEANPGLFVSAWEKDENDISSWSNSQIRKDARKQLIVAAEEGNLHRIVELLCQAQDDINYTEARCAINESKPSVSAHVFIDAKKDEIVDESTPDKKLERRASKNESMHKKMENVGSLAQYQIEDKLHKGNSICASELTVSTLLGAADQDGYTALHRASYSGFPAVVKVYT</sequence>
<organism evidence="7 8">
    <name type="scientific">Protopolystoma xenopodis</name>
    <dbReference type="NCBI Taxonomy" id="117903"/>
    <lineage>
        <taxon>Eukaryota</taxon>
        <taxon>Metazoa</taxon>
        <taxon>Spiralia</taxon>
        <taxon>Lophotrochozoa</taxon>
        <taxon>Platyhelminthes</taxon>
        <taxon>Monogenea</taxon>
        <taxon>Polyopisthocotylea</taxon>
        <taxon>Polystomatidea</taxon>
        <taxon>Polystomatidae</taxon>
        <taxon>Protopolystoma</taxon>
    </lineage>
</organism>